<sequence>MSLPEPKLLTVVNAHSVTPNMQRITLKGEAIHDFPEECEGGYIKFLFNHQGGTDLDGYSYENRPVMRTYTIRRHDAVQGEIDIDFVHHDTTDESCGFASRWSKHASIGAHINILGPGLLQDLNPSADAFFLAADMTALPALSAKIKRLPENAQGYAVIKVKDEEDQQTLEHPAGVKVIWLKGTESLPSSVRALEWPAGKVSVWCACEFDDMRVLRSYFRNEKDVDRENIYISSYWKEGVTEDGHKVIKRQDVAEQEQSSKTTA</sequence>
<dbReference type="Proteomes" id="UP000094936">
    <property type="component" value="Unassembled WGS sequence"/>
</dbReference>
<accession>A0A1C3EBI2</accession>
<dbReference type="SUPFAM" id="SSF63380">
    <property type="entry name" value="Riboflavin synthase domain-like"/>
    <property type="match status" value="1"/>
</dbReference>
<dbReference type="EMBL" id="LYBM01000051">
    <property type="protein sequence ID" value="ODA30603.1"/>
    <property type="molecule type" value="Genomic_DNA"/>
</dbReference>
<dbReference type="InterPro" id="IPR039261">
    <property type="entry name" value="FNR_nucleotide-bd"/>
</dbReference>
<dbReference type="PROSITE" id="PS51384">
    <property type="entry name" value="FAD_FR"/>
    <property type="match status" value="1"/>
</dbReference>
<proteinExistence type="inferred from homology"/>
<dbReference type="Gene3D" id="3.40.50.80">
    <property type="entry name" value="Nucleotide-binding domain of ferredoxin-NADP reductase (FNR) module"/>
    <property type="match status" value="1"/>
</dbReference>
<dbReference type="AlphaFoldDB" id="A0A1C3EBI2"/>
<dbReference type="PANTHER" id="PTHR30157:SF0">
    <property type="entry name" value="NADPH-DEPENDENT FERRIC-CHELATE REDUCTASE"/>
    <property type="match status" value="1"/>
</dbReference>
<feature type="domain" description="FAD-binding FR-type" evidence="2">
    <location>
        <begin position="4"/>
        <end position="123"/>
    </location>
</feature>
<dbReference type="OrthoDB" id="9814826at2"/>
<dbReference type="Pfam" id="PF04954">
    <property type="entry name" value="SIP"/>
    <property type="match status" value="1"/>
</dbReference>
<dbReference type="Pfam" id="PF08021">
    <property type="entry name" value="FAD_binding_9"/>
    <property type="match status" value="1"/>
</dbReference>
<organism evidence="3 4">
    <name type="scientific">Veronia pacifica</name>
    <dbReference type="NCBI Taxonomy" id="1080227"/>
    <lineage>
        <taxon>Bacteria</taxon>
        <taxon>Pseudomonadati</taxon>
        <taxon>Pseudomonadota</taxon>
        <taxon>Gammaproteobacteria</taxon>
        <taxon>Vibrionales</taxon>
        <taxon>Vibrionaceae</taxon>
        <taxon>Veronia</taxon>
    </lineage>
</organism>
<evidence type="ECO:0000313" key="4">
    <source>
        <dbReference type="Proteomes" id="UP000094936"/>
    </source>
</evidence>
<dbReference type="CDD" id="cd06193">
    <property type="entry name" value="siderophore_interacting"/>
    <property type="match status" value="1"/>
</dbReference>
<comment type="caution">
    <text evidence="3">The sequence shown here is derived from an EMBL/GenBank/DDBJ whole genome shotgun (WGS) entry which is preliminary data.</text>
</comment>
<keyword evidence="4" id="KW-1185">Reference proteome</keyword>
<dbReference type="PANTHER" id="PTHR30157">
    <property type="entry name" value="FERRIC REDUCTASE, NADPH-DEPENDENT"/>
    <property type="match status" value="1"/>
</dbReference>
<dbReference type="InterPro" id="IPR039374">
    <property type="entry name" value="SIP_fam"/>
</dbReference>
<evidence type="ECO:0000259" key="2">
    <source>
        <dbReference type="PROSITE" id="PS51384"/>
    </source>
</evidence>
<dbReference type="RefSeq" id="WP_068905114.1">
    <property type="nucleotide sequence ID" value="NZ_JBHUIF010000029.1"/>
</dbReference>
<dbReference type="GO" id="GO:0016491">
    <property type="term" value="F:oxidoreductase activity"/>
    <property type="evidence" value="ECO:0007669"/>
    <property type="project" value="InterPro"/>
</dbReference>
<dbReference type="InterPro" id="IPR013113">
    <property type="entry name" value="SIP_FAD-bd"/>
</dbReference>
<evidence type="ECO:0000313" key="3">
    <source>
        <dbReference type="EMBL" id="ODA30603.1"/>
    </source>
</evidence>
<dbReference type="InterPro" id="IPR017927">
    <property type="entry name" value="FAD-bd_FR_type"/>
</dbReference>
<dbReference type="InterPro" id="IPR007037">
    <property type="entry name" value="SIP_rossman_dom"/>
</dbReference>
<gene>
    <name evidence="3" type="ORF">A8L45_19925</name>
</gene>
<reference evidence="3 4" key="1">
    <citation type="submission" date="2016-05" db="EMBL/GenBank/DDBJ databases">
        <title>Genomic Taxonomy of the Vibrionaceae.</title>
        <authorList>
            <person name="Gomez-Gil B."/>
            <person name="Enciso-Ibarra J."/>
        </authorList>
    </citation>
    <scope>NUCLEOTIDE SEQUENCE [LARGE SCALE GENOMIC DNA]</scope>
    <source>
        <strain evidence="3 4">CAIM 1920</strain>
    </source>
</reference>
<dbReference type="InterPro" id="IPR017938">
    <property type="entry name" value="Riboflavin_synthase-like_b-brl"/>
</dbReference>
<name>A0A1C3EBI2_9GAMM</name>
<evidence type="ECO:0000256" key="1">
    <source>
        <dbReference type="ARBA" id="ARBA00035644"/>
    </source>
</evidence>
<dbReference type="Gene3D" id="2.40.30.10">
    <property type="entry name" value="Translation factors"/>
    <property type="match status" value="1"/>
</dbReference>
<dbReference type="STRING" id="1080227.A8L45_19925"/>
<comment type="similarity">
    <text evidence="1">Belongs to the SIP oxidoreductase family.</text>
</comment>
<protein>
    <submittedName>
        <fullName evidence="3">NADPH-dependent ferric siderophore reductase</fullName>
    </submittedName>
</protein>